<dbReference type="WBParaSite" id="ES5_v2.g11490.t1">
    <property type="protein sequence ID" value="ES5_v2.g11490.t1"/>
    <property type="gene ID" value="ES5_v2.g11490"/>
</dbReference>
<reference evidence="2" key="1">
    <citation type="submission" date="2022-11" db="UniProtKB">
        <authorList>
            <consortium name="WormBaseParasite"/>
        </authorList>
    </citation>
    <scope>IDENTIFICATION</scope>
</reference>
<protein>
    <submittedName>
        <fullName evidence="2">Protein kinase domain-containing protein</fullName>
    </submittedName>
</protein>
<proteinExistence type="predicted"/>
<evidence type="ECO:0000313" key="2">
    <source>
        <dbReference type="WBParaSite" id="ES5_v2.g11490.t1"/>
    </source>
</evidence>
<organism evidence="1 2">
    <name type="scientific">Panagrolaimus sp. ES5</name>
    <dbReference type="NCBI Taxonomy" id="591445"/>
    <lineage>
        <taxon>Eukaryota</taxon>
        <taxon>Metazoa</taxon>
        <taxon>Ecdysozoa</taxon>
        <taxon>Nematoda</taxon>
        <taxon>Chromadorea</taxon>
        <taxon>Rhabditida</taxon>
        <taxon>Tylenchina</taxon>
        <taxon>Panagrolaimomorpha</taxon>
        <taxon>Panagrolaimoidea</taxon>
        <taxon>Panagrolaimidae</taxon>
        <taxon>Panagrolaimus</taxon>
    </lineage>
</organism>
<accession>A0AC34F3T2</accession>
<dbReference type="Proteomes" id="UP000887579">
    <property type="component" value="Unplaced"/>
</dbReference>
<evidence type="ECO:0000313" key="1">
    <source>
        <dbReference type="Proteomes" id="UP000887579"/>
    </source>
</evidence>
<name>A0AC34F3T2_9BILA</name>
<sequence length="629" mass="72430">MATKDNSLSFNDKKNAWADDSNDRFNHLNLNDLHQRVITSDVKNSPSDNRKFLQQDSMNNFKESKSTTYFDHRKSNGNKYSSLEYLNLHRQYDPEETKKMKNSTKNFSTLSLHISAYENTVEASEDLSTDDNKMIIKGERKWIKPALPQQNPFEFPRQQENDENIDPEIAAFRASQRLLNPNQVPAPGKLIFEEKEKAYPKYFAAPRKPIPAGIPLKYGDHIAGSDEAFELMDVIGGNDYPIFKVRGMQSNVMAALKYFPKEYEAKFAKELDVYQKIKKELPNSPHFCKLLGNGKHGKNSYIILTMFKCTLAELDGLRERKVAEFSNGTKIIIAKQILQGLQHLQSIHIAHGDLKWENIALGLDGHTIIIFDFELSSILDTDSRITEAPPSANVDNLTQFYASIAHHHALKLSFKDELESYFFLTAQLFVALPWDYDSVMSGEDEEPILQQKIKACKPNSEFLMKLPKKLPQMLADIRELDYAEIPYYDFLYASLNSLFKAKHVDLILDWDPTVVYHGPEIGVMPHIFQPYYKAALKYMLLIFGKEAWKLRRYNKQKQVTIFEISAQPKGHEQCKCTITVAGEIDKETTKNYTRANITATDFKCEKHKGLEDMVLECRQGDKYYFKTKD</sequence>